<evidence type="ECO:0000313" key="3">
    <source>
        <dbReference type="Proteomes" id="UP000789831"/>
    </source>
</evidence>
<evidence type="ECO:0000313" key="2">
    <source>
        <dbReference type="EMBL" id="CAG8484832.1"/>
    </source>
</evidence>
<feature type="region of interest" description="Disordered" evidence="1">
    <location>
        <begin position="861"/>
        <end position="881"/>
    </location>
</feature>
<comment type="caution">
    <text evidence="2">The sequence shown here is derived from an EMBL/GenBank/DDBJ whole genome shotgun (WGS) entry which is preliminary data.</text>
</comment>
<dbReference type="OrthoDB" id="10560198at2759"/>
<reference evidence="2" key="1">
    <citation type="submission" date="2021-06" db="EMBL/GenBank/DDBJ databases">
        <authorList>
            <person name="Kallberg Y."/>
            <person name="Tangrot J."/>
            <person name="Rosling A."/>
        </authorList>
    </citation>
    <scope>NUCLEOTIDE SEQUENCE</scope>
    <source>
        <strain evidence="2">MT106</strain>
    </source>
</reference>
<feature type="region of interest" description="Disordered" evidence="1">
    <location>
        <begin position="1"/>
        <end position="23"/>
    </location>
</feature>
<sequence length="895" mass="102530">MSKTQKPQCRTNNYNKYPEYPPLQQFPPPSAQKSVLKNFEKIIKKFKNVKLTTAMRCHLSDLAKAQTPNESRAIVRDIFLDSSMSRLEQYALISNLSKLRLSSIGSDAWADKVQQYVDKYPEFNKPAVYKTDDFLCWIPDDINTLENILQHLENAKNSLIHKYTGREPYSKLIQDWFPKCTNHPFDDESLELFLDGLIDACYDQIFPTDDNESLGSNKYLTEDRSLQLALLDGVARKVPREREGIGYEWAAPSERTEVEHLFPPGRFLEHRTYIIIAPPGRTDAKPCFLHVPGAEAVGLLQTSHKTRFLARQCSWHPSRLRNLRPQTSPESGYINKKHGIHITMVGKCPGCGYSPRSGKTRDLDKHINLTGNLPPVDNQALNPEGDIISFNENPLTAHPPAREKNELAIDPEMESTDNGETIMGAYKRINNESEAIAKKNGKIDMRKSGNYTLTTIKFFKKTTLAPQKSKKISEQEGAWVDLATTGALIFAERYEGEAIQYDVNSMYVFEMMKKNVTWPIAPVTLMSISPNALIYERNARITGKEMFGEWSDILYNIKKEGGIAGKVASSRKTISEIVKPLKDQVKRIHTDGFIVAGQVNLKTGIEMGELNLEKRGICTVKNCITVSWEQPYPEIPNLITNNISSDLEQIQEEQDSKSTQIIAKKKIDVEADTKCKKELLAGIENLYNLYYELSKKERPMTEAEIEEATEDVLVDISLLKTKADLKDHLIKSARLIQAFNSCLKINDTWYAEARHELYMRHRTLRKQYWKMVSEREMEDKKFHNENDIWAYLEPDENVNNHINKMETLDGKCFEIFKAQVHYPVFSHICSKPDIRQVNQFSESLYNAIYLSFSEPERKKCPAHDGYQISGPSMNRLKEKGPIRSLQVDDQKLIHR</sequence>
<evidence type="ECO:0000256" key="1">
    <source>
        <dbReference type="SAM" id="MobiDB-lite"/>
    </source>
</evidence>
<dbReference type="AlphaFoldDB" id="A0A9N8WFE9"/>
<name>A0A9N8WFE9_9GLOM</name>
<organism evidence="2 3">
    <name type="scientific">Ambispora gerdemannii</name>
    <dbReference type="NCBI Taxonomy" id="144530"/>
    <lineage>
        <taxon>Eukaryota</taxon>
        <taxon>Fungi</taxon>
        <taxon>Fungi incertae sedis</taxon>
        <taxon>Mucoromycota</taxon>
        <taxon>Glomeromycotina</taxon>
        <taxon>Glomeromycetes</taxon>
        <taxon>Archaeosporales</taxon>
        <taxon>Ambisporaceae</taxon>
        <taxon>Ambispora</taxon>
    </lineage>
</organism>
<protein>
    <submittedName>
        <fullName evidence="2">4262_t:CDS:1</fullName>
    </submittedName>
</protein>
<dbReference type="Proteomes" id="UP000789831">
    <property type="component" value="Unassembled WGS sequence"/>
</dbReference>
<dbReference type="EMBL" id="CAJVPL010000335">
    <property type="protein sequence ID" value="CAG8484832.1"/>
    <property type="molecule type" value="Genomic_DNA"/>
</dbReference>
<keyword evidence="3" id="KW-1185">Reference proteome</keyword>
<accession>A0A9N8WFE9</accession>
<feature type="compositionally biased region" description="Polar residues" evidence="1">
    <location>
        <begin position="1"/>
        <end position="15"/>
    </location>
</feature>
<proteinExistence type="predicted"/>
<gene>
    <name evidence="2" type="ORF">AGERDE_LOCUS3426</name>
</gene>